<evidence type="ECO:0000256" key="1">
    <source>
        <dbReference type="ARBA" id="ARBA00004141"/>
    </source>
</evidence>
<dbReference type="PANTHER" id="PTHR43701:SF2">
    <property type="entry name" value="MEMBRANE TRANSPORTER PROTEIN YJNA-RELATED"/>
    <property type="match status" value="1"/>
</dbReference>
<evidence type="ECO:0000256" key="6">
    <source>
        <dbReference type="RuleBase" id="RU363041"/>
    </source>
</evidence>
<feature type="transmembrane region" description="Helical" evidence="6">
    <location>
        <begin position="45"/>
        <end position="63"/>
    </location>
</feature>
<dbReference type="EMBL" id="AWSJ01000010">
    <property type="protein sequence ID" value="ERI11782.1"/>
    <property type="molecule type" value="Genomic_DNA"/>
</dbReference>
<protein>
    <recommendedName>
        <fullName evidence="6">Probable membrane transporter protein</fullName>
    </recommendedName>
</protein>
<sequence length="259" mass="27664">MGREKVSIEITVMGLLVGFLVGLTGVGGAALLTPILIIIGVQPSIAVGTDLVYNSVTKMFGVIQHWKQKTVNFTLVKYLAFGSIPSAVIAVYALHFFADVYYNQEEFIKSALGYVLILVSIATVIRVFFDKRLRPNRWQLASLEEKKGLTICIGIVFGFIVGLTSIGSGSLFAVAMLYLYRMQASEIVGTDIAHAFLLVTVAGALHAGAGSVDYLLVGNLLLGSIPGVMFGSTLSAKVPARPLRTVIATIVLISGLKLI</sequence>
<feature type="transmembrane region" description="Helical" evidence="6">
    <location>
        <begin position="149"/>
        <end position="180"/>
    </location>
</feature>
<comment type="caution">
    <text evidence="7">The sequence shown here is derived from an EMBL/GenBank/DDBJ whole genome shotgun (WGS) entry which is preliminary data.</text>
</comment>
<evidence type="ECO:0000256" key="4">
    <source>
        <dbReference type="ARBA" id="ARBA00022989"/>
    </source>
</evidence>
<keyword evidence="6" id="KW-1003">Cell membrane</keyword>
<keyword evidence="4 6" id="KW-1133">Transmembrane helix</keyword>
<evidence type="ECO:0000313" key="7">
    <source>
        <dbReference type="EMBL" id="ERI11782.1"/>
    </source>
</evidence>
<dbReference type="AlphaFoldDB" id="U1YI71"/>
<dbReference type="Proteomes" id="UP000016511">
    <property type="component" value="Unassembled WGS sequence"/>
</dbReference>
<proteinExistence type="inferred from homology"/>
<gene>
    <name evidence="7" type="ORF">HMPREF0083_00110</name>
</gene>
<dbReference type="PANTHER" id="PTHR43701">
    <property type="entry name" value="MEMBRANE TRANSPORTER PROTEIN MJ0441-RELATED"/>
    <property type="match status" value="1"/>
</dbReference>
<feature type="transmembrane region" description="Helical" evidence="6">
    <location>
        <begin position="12"/>
        <end position="39"/>
    </location>
</feature>
<dbReference type="GO" id="GO:0005886">
    <property type="term" value="C:plasma membrane"/>
    <property type="evidence" value="ECO:0007669"/>
    <property type="project" value="UniProtKB-SubCell"/>
</dbReference>
<name>U1YI71_ANEAE</name>
<evidence type="ECO:0000256" key="2">
    <source>
        <dbReference type="ARBA" id="ARBA00009142"/>
    </source>
</evidence>
<dbReference type="Pfam" id="PF01925">
    <property type="entry name" value="TauE"/>
    <property type="match status" value="1"/>
</dbReference>
<dbReference type="HOGENOM" id="CLU_045498_1_0_9"/>
<accession>U1YI71</accession>
<organism evidence="7 8">
    <name type="scientific">Aneurinibacillus aneurinilyticus ATCC 12856</name>
    <dbReference type="NCBI Taxonomy" id="649747"/>
    <lineage>
        <taxon>Bacteria</taxon>
        <taxon>Bacillati</taxon>
        <taxon>Bacillota</taxon>
        <taxon>Bacilli</taxon>
        <taxon>Bacillales</taxon>
        <taxon>Paenibacillaceae</taxon>
        <taxon>Aneurinibacillus group</taxon>
        <taxon>Aneurinibacillus</taxon>
    </lineage>
</organism>
<reference evidence="7 8" key="1">
    <citation type="submission" date="2013-08" db="EMBL/GenBank/DDBJ databases">
        <authorList>
            <person name="Weinstock G."/>
            <person name="Sodergren E."/>
            <person name="Wylie T."/>
            <person name="Fulton L."/>
            <person name="Fulton R."/>
            <person name="Fronick C."/>
            <person name="O'Laughlin M."/>
            <person name="Godfrey J."/>
            <person name="Miner T."/>
            <person name="Herter B."/>
            <person name="Appelbaum E."/>
            <person name="Cordes M."/>
            <person name="Lek S."/>
            <person name="Wollam A."/>
            <person name="Pepin K.H."/>
            <person name="Palsikar V.B."/>
            <person name="Mitreva M."/>
            <person name="Wilson R.K."/>
        </authorList>
    </citation>
    <scope>NUCLEOTIDE SEQUENCE [LARGE SCALE GENOMIC DNA]</scope>
    <source>
        <strain evidence="7 8">ATCC 12856</strain>
    </source>
</reference>
<feature type="transmembrane region" description="Helical" evidence="6">
    <location>
        <begin position="75"/>
        <end position="98"/>
    </location>
</feature>
<feature type="transmembrane region" description="Helical" evidence="6">
    <location>
        <begin position="110"/>
        <end position="129"/>
    </location>
</feature>
<feature type="transmembrane region" description="Helical" evidence="6">
    <location>
        <begin position="192"/>
        <end position="209"/>
    </location>
</feature>
<keyword evidence="3 6" id="KW-0812">Transmembrane</keyword>
<dbReference type="STRING" id="649747.HMPREF0083_00110"/>
<dbReference type="InterPro" id="IPR051598">
    <property type="entry name" value="TSUP/Inactive_protease-like"/>
</dbReference>
<keyword evidence="8" id="KW-1185">Reference proteome</keyword>
<dbReference type="InterPro" id="IPR002781">
    <property type="entry name" value="TM_pro_TauE-like"/>
</dbReference>
<comment type="subcellular location">
    <subcellularLocation>
        <location evidence="6">Cell membrane</location>
        <topology evidence="6">Multi-pass membrane protein</topology>
    </subcellularLocation>
    <subcellularLocation>
        <location evidence="1">Membrane</location>
        <topology evidence="1">Multi-pass membrane protein</topology>
    </subcellularLocation>
</comment>
<evidence type="ECO:0000313" key="8">
    <source>
        <dbReference type="Proteomes" id="UP000016511"/>
    </source>
</evidence>
<keyword evidence="5 6" id="KW-0472">Membrane</keyword>
<evidence type="ECO:0000256" key="3">
    <source>
        <dbReference type="ARBA" id="ARBA00022692"/>
    </source>
</evidence>
<dbReference type="PATRIC" id="fig|649747.3.peg.97"/>
<feature type="transmembrane region" description="Helical" evidence="6">
    <location>
        <begin position="216"/>
        <end position="236"/>
    </location>
</feature>
<comment type="similarity">
    <text evidence="2 6">Belongs to the 4-toluene sulfonate uptake permease (TSUP) (TC 2.A.102) family.</text>
</comment>
<evidence type="ECO:0000256" key="5">
    <source>
        <dbReference type="ARBA" id="ARBA00023136"/>
    </source>
</evidence>
<dbReference type="eggNOG" id="COG0730">
    <property type="taxonomic scope" value="Bacteria"/>
</dbReference>